<evidence type="ECO:0000256" key="4">
    <source>
        <dbReference type="ARBA" id="ARBA00022837"/>
    </source>
</evidence>
<keyword evidence="2" id="KW-0433">Leucine-rich repeat</keyword>
<evidence type="ECO:0000313" key="7">
    <source>
        <dbReference type="EMBL" id="GFN77772.1"/>
    </source>
</evidence>
<gene>
    <name evidence="7" type="ORF">PoB_000427800</name>
</gene>
<dbReference type="GO" id="GO:0005096">
    <property type="term" value="F:GTPase activator activity"/>
    <property type="evidence" value="ECO:0007669"/>
    <property type="project" value="UniProtKB-KW"/>
</dbReference>
<dbReference type="SUPFAM" id="SSF47473">
    <property type="entry name" value="EF-hand"/>
    <property type="match status" value="1"/>
</dbReference>
<sequence length="481" mass="55178">MAAANIDSSEDFDTDLNDEEKDTDDAALTEKERSRDRKSTSQTSVLQSYKLACLKHNLAPRSVLMKQLGQVSVNLRNRLLSWDDVIPIVAALKNLCSTQLGRAGVETLVKGLCRNTALHTLYLDSNGLQGCDERQVAYVIMKIHSLRELYLGNNKLGSPSITYLALALEEVTCVLTVLDLQYNHIRREAVARLIQSQAKNTSLHTVNLSWNGLRTYGCVALKELLAVNTSLTHLDISHSGICYQDIQLIAPGLRENGTLRNLKMCFNPITTNGAVEVVNALISSKVSILEEIYVRGIPVHDGFVILTKVLEEQNSTKVIYDFRGTLLPLRNVKPWPQDGRDIGFYKPVLVLFEYMKLDGMRLITLFEFLDHHKRRQISRKDLRRGIHELNIPFSEHDLKELMRCLDADKDGFISFKDLLRAYRDHYYALRRRRDRARVNQTEDRAVRDLWAILRRIIRKKKPVSHHSNTSWYTLVQEKWRI</sequence>
<proteinExistence type="predicted"/>
<keyword evidence="4" id="KW-0106">Calcium</keyword>
<dbReference type="InterPro" id="IPR011992">
    <property type="entry name" value="EF-hand-dom_pair"/>
</dbReference>
<dbReference type="CDD" id="cd00051">
    <property type="entry name" value="EFh"/>
    <property type="match status" value="1"/>
</dbReference>
<dbReference type="EMBL" id="BLXT01000501">
    <property type="protein sequence ID" value="GFN77772.1"/>
    <property type="molecule type" value="Genomic_DNA"/>
</dbReference>
<dbReference type="GO" id="GO:0005634">
    <property type="term" value="C:nucleus"/>
    <property type="evidence" value="ECO:0007669"/>
    <property type="project" value="TreeGrafter"/>
</dbReference>
<dbReference type="Gene3D" id="3.80.10.10">
    <property type="entry name" value="Ribonuclease Inhibitor"/>
    <property type="match status" value="1"/>
</dbReference>
<dbReference type="AlphaFoldDB" id="A0AAV3Y5R6"/>
<protein>
    <submittedName>
        <fullName evidence="7">Leucine-rich repeat-containing protein 74a-like</fullName>
    </submittedName>
</protein>
<dbReference type="SMART" id="SM00368">
    <property type="entry name" value="LRR_RI"/>
    <property type="match status" value="5"/>
</dbReference>
<dbReference type="GO" id="GO:0005829">
    <property type="term" value="C:cytosol"/>
    <property type="evidence" value="ECO:0007669"/>
    <property type="project" value="TreeGrafter"/>
</dbReference>
<evidence type="ECO:0000256" key="2">
    <source>
        <dbReference type="ARBA" id="ARBA00022614"/>
    </source>
</evidence>
<name>A0AAV3Y5R6_9GAST</name>
<dbReference type="GO" id="GO:0048471">
    <property type="term" value="C:perinuclear region of cytoplasm"/>
    <property type="evidence" value="ECO:0007669"/>
    <property type="project" value="TreeGrafter"/>
</dbReference>
<dbReference type="Pfam" id="PF13516">
    <property type="entry name" value="LRR_6"/>
    <property type="match status" value="2"/>
</dbReference>
<dbReference type="SUPFAM" id="SSF52047">
    <property type="entry name" value="RNI-like"/>
    <property type="match status" value="1"/>
</dbReference>
<evidence type="ECO:0000256" key="1">
    <source>
        <dbReference type="ARBA" id="ARBA00022468"/>
    </source>
</evidence>
<dbReference type="Pfam" id="PF13499">
    <property type="entry name" value="EF-hand_7"/>
    <property type="match status" value="1"/>
</dbReference>
<evidence type="ECO:0000256" key="3">
    <source>
        <dbReference type="ARBA" id="ARBA00022737"/>
    </source>
</evidence>
<feature type="compositionally biased region" description="Basic and acidic residues" evidence="5">
    <location>
        <begin position="28"/>
        <end position="39"/>
    </location>
</feature>
<dbReference type="PROSITE" id="PS50222">
    <property type="entry name" value="EF_HAND_2"/>
    <property type="match status" value="1"/>
</dbReference>
<dbReference type="InterPro" id="IPR002048">
    <property type="entry name" value="EF_hand_dom"/>
</dbReference>
<keyword evidence="1" id="KW-0343">GTPase activation</keyword>
<reference evidence="7 8" key="1">
    <citation type="journal article" date="2021" name="Elife">
        <title>Chloroplast acquisition without the gene transfer in kleptoplastic sea slugs, Plakobranchus ocellatus.</title>
        <authorList>
            <person name="Maeda T."/>
            <person name="Takahashi S."/>
            <person name="Yoshida T."/>
            <person name="Shimamura S."/>
            <person name="Takaki Y."/>
            <person name="Nagai Y."/>
            <person name="Toyoda A."/>
            <person name="Suzuki Y."/>
            <person name="Arimoto A."/>
            <person name="Ishii H."/>
            <person name="Satoh N."/>
            <person name="Nishiyama T."/>
            <person name="Hasebe M."/>
            <person name="Maruyama T."/>
            <person name="Minagawa J."/>
            <person name="Obokata J."/>
            <person name="Shigenobu S."/>
        </authorList>
    </citation>
    <scope>NUCLEOTIDE SEQUENCE [LARGE SCALE GENOMIC DNA]</scope>
</reference>
<dbReference type="InterPro" id="IPR027038">
    <property type="entry name" value="RanGap"/>
</dbReference>
<feature type="compositionally biased region" description="Acidic residues" evidence="5">
    <location>
        <begin position="8"/>
        <end position="27"/>
    </location>
</feature>
<dbReference type="GO" id="GO:0005509">
    <property type="term" value="F:calcium ion binding"/>
    <property type="evidence" value="ECO:0007669"/>
    <property type="project" value="InterPro"/>
</dbReference>
<dbReference type="PANTHER" id="PTHR24113">
    <property type="entry name" value="RAN GTPASE-ACTIVATING PROTEIN 1"/>
    <property type="match status" value="1"/>
</dbReference>
<dbReference type="InterPro" id="IPR001611">
    <property type="entry name" value="Leu-rich_rpt"/>
</dbReference>
<evidence type="ECO:0000259" key="6">
    <source>
        <dbReference type="PROSITE" id="PS50222"/>
    </source>
</evidence>
<accession>A0AAV3Y5R6</accession>
<dbReference type="PANTHER" id="PTHR24113:SF12">
    <property type="entry name" value="RAN GTPASE-ACTIVATING PROTEIN 1"/>
    <property type="match status" value="1"/>
</dbReference>
<evidence type="ECO:0000256" key="5">
    <source>
        <dbReference type="SAM" id="MobiDB-lite"/>
    </source>
</evidence>
<keyword evidence="3" id="KW-0677">Repeat</keyword>
<dbReference type="PROSITE" id="PS00018">
    <property type="entry name" value="EF_HAND_1"/>
    <property type="match status" value="1"/>
</dbReference>
<dbReference type="Gene3D" id="1.10.238.10">
    <property type="entry name" value="EF-hand"/>
    <property type="match status" value="1"/>
</dbReference>
<organism evidence="7 8">
    <name type="scientific">Plakobranchus ocellatus</name>
    <dbReference type="NCBI Taxonomy" id="259542"/>
    <lineage>
        <taxon>Eukaryota</taxon>
        <taxon>Metazoa</taxon>
        <taxon>Spiralia</taxon>
        <taxon>Lophotrochozoa</taxon>
        <taxon>Mollusca</taxon>
        <taxon>Gastropoda</taxon>
        <taxon>Heterobranchia</taxon>
        <taxon>Euthyneura</taxon>
        <taxon>Panpulmonata</taxon>
        <taxon>Sacoglossa</taxon>
        <taxon>Placobranchoidea</taxon>
        <taxon>Plakobranchidae</taxon>
        <taxon>Plakobranchus</taxon>
    </lineage>
</organism>
<dbReference type="SMART" id="SM00054">
    <property type="entry name" value="EFh"/>
    <property type="match status" value="1"/>
</dbReference>
<keyword evidence="8" id="KW-1185">Reference proteome</keyword>
<dbReference type="InterPro" id="IPR032675">
    <property type="entry name" value="LRR_dom_sf"/>
</dbReference>
<dbReference type="InterPro" id="IPR018247">
    <property type="entry name" value="EF_Hand_1_Ca_BS"/>
</dbReference>
<evidence type="ECO:0000313" key="8">
    <source>
        <dbReference type="Proteomes" id="UP000735302"/>
    </source>
</evidence>
<comment type="caution">
    <text evidence="7">The sequence shown here is derived from an EMBL/GenBank/DDBJ whole genome shotgun (WGS) entry which is preliminary data.</text>
</comment>
<feature type="region of interest" description="Disordered" evidence="5">
    <location>
        <begin position="1"/>
        <end position="41"/>
    </location>
</feature>
<feature type="domain" description="EF-hand" evidence="6">
    <location>
        <begin position="393"/>
        <end position="428"/>
    </location>
</feature>
<dbReference type="GO" id="GO:0031267">
    <property type="term" value="F:small GTPase binding"/>
    <property type="evidence" value="ECO:0007669"/>
    <property type="project" value="TreeGrafter"/>
</dbReference>
<dbReference type="GO" id="GO:0006913">
    <property type="term" value="P:nucleocytoplasmic transport"/>
    <property type="evidence" value="ECO:0007669"/>
    <property type="project" value="TreeGrafter"/>
</dbReference>
<dbReference type="Proteomes" id="UP000735302">
    <property type="component" value="Unassembled WGS sequence"/>
</dbReference>